<sequence>MQYGYLVGLFDILGFEHRLAEMGLPKMVSLYEELMGVVNYRKDQEKRVFGDLGFTESAYWTSEGDVSIFDKVQGAYSSDSILLWSNRTWPEGRNKTADELNVLQKDAAHGWQFHPIPCDNFLDVCNDVICHGLEVGLPLRGALSLGEAFFDESRNIFLGRPIIDAARLEPGQRFIGASLCTPFSGQTIPERFLLRFDKHLKNGYENAFDGYVLDWPRHWRKTRTGDVRNVIESLNKDVRYAVYYETTLELVEHSMKFAGQFESDFETSIRTVYQQFSRANDQLTMRARAVRRIPIEPDKSE</sequence>
<dbReference type="OrthoDB" id="8235971at2"/>
<dbReference type="KEGG" id="care:LT85_0728"/>
<accession>A0A0A1F5A4</accession>
<proteinExistence type="predicted"/>
<name>A0A0A1F5A4_9BURK</name>
<evidence type="ECO:0000313" key="2">
    <source>
        <dbReference type="Proteomes" id="UP000030302"/>
    </source>
</evidence>
<protein>
    <submittedName>
        <fullName evidence="1">Uncharacterized protein</fullName>
    </submittedName>
</protein>
<organism evidence="1 2">
    <name type="scientific">Collimonas arenae</name>
    <dbReference type="NCBI Taxonomy" id="279058"/>
    <lineage>
        <taxon>Bacteria</taxon>
        <taxon>Pseudomonadati</taxon>
        <taxon>Pseudomonadota</taxon>
        <taxon>Betaproteobacteria</taxon>
        <taxon>Burkholderiales</taxon>
        <taxon>Oxalobacteraceae</taxon>
        <taxon>Collimonas</taxon>
    </lineage>
</organism>
<gene>
    <name evidence="1" type="ORF">LT85_0728</name>
</gene>
<dbReference type="Proteomes" id="UP000030302">
    <property type="component" value="Chromosome"/>
</dbReference>
<dbReference type="AlphaFoldDB" id="A0A0A1F5A4"/>
<reference evidence="2" key="1">
    <citation type="journal article" date="2014" name="Soil Biol. Biochem.">
        <title>Structure and function of bacterial communities in ageing soils: Insights from the Mendocino ecological staircase.</title>
        <authorList>
            <person name="Uroz S."/>
            <person name="Tech J.J."/>
            <person name="Sawaya N.A."/>
            <person name="Frey-Klett P."/>
            <person name="Leveau J.H.J."/>
        </authorList>
    </citation>
    <scope>NUCLEOTIDE SEQUENCE [LARGE SCALE GENOMIC DNA]</scope>
    <source>
        <strain evidence="2">Cal35</strain>
    </source>
</reference>
<dbReference type="EMBL" id="CP009962">
    <property type="protein sequence ID" value="AIY39888.1"/>
    <property type="molecule type" value="Genomic_DNA"/>
</dbReference>
<evidence type="ECO:0000313" key="1">
    <source>
        <dbReference type="EMBL" id="AIY39888.1"/>
    </source>
</evidence>
<dbReference type="RefSeq" id="WP_038485380.1">
    <property type="nucleotide sequence ID" value="NZ_CP009962.1"/>
</dbReference>
<dbReference type="HOGENOM" id="CLU_080367_0_0_4"/>
<keyword evidence="2" id="KW-1185">Reference proteome</keyword>